<dbReference type="Proteomes" id="UP000664601">
    <property type="component" value="Unassembled WGS sequence"/>
</dbReference>
<organism evidence="2 3">
    <name type="scientific">Candidatus Enterococcus moelleringii</name>
    <dbReference type="NCBI Taxonomy" id="2815325"/>
    <lineage>
        <taxon>Bacteria</taxon>
        <taxon>Bacillati</taxon>
        <taxon>Bacillota</taxon>
        <taxon>Bacilli</taxon>
        <taxon>Lactobacillales</taxon>
        <taxon>Enterococcaceae</taxon>
        <taxon>Enterococcus</taxon>
    </lineage>
</organism>
<feature type="domain" description="AbiEi antitoxin N-terminal" evidence="1">
    <location>
        <begin position="12"/>
        <end position="52"/>
    </location>
</feature>
<keyword evidence="3" id="KW-1185">Reference proteome</keyword>
<reference evidence="2 3" key="1">
    <citation type="submission" date="2021-03" db="EMBL/GenBank/DDBJ databases">
        <title>Enterococcal diversity collection.</title>
        <authorList>
            <person name="Gilmore M.S."/>
            <person name="Schwartzman J."/>
            <person name="Van Tyne D."/>
            <person name="Martin M."/>
            <person name="Earl A.M."/>
            <person name="Manson A.L."/>
            <person name="Straub T."/>
            <person name="Salamzade R."/>
            <person name="Saavedra J."/>
            <person name="Lebreton F."/>
            <person name="Prichula J."/>
            <person name="Schaufler K."/>
            <person name="Gaca A."/>
            <person name="Sgardioli B."/>
            <person name="Wagenaar J."/>
            <person name="Strong T."/>
        </authorList>
    </citation>
    <scope>NUCLEOTIDE SEQUENCE [LARGE SCALE GENOMIC DNA]</scope>
    <source>
        <strain evidence="2 3">669A</strain>
    </source>
</reference>
<evidence type="ECO:0000313" key="3">
    <source>
        <dbReference type="Proteomes" id="UP000664601"/>
    </source>
</evidence>
<evidence type="ECO:0000259" key="1">
    <source>
        <dbReference type="Pfam" id="PF13338"/>
    </source>
</evidence>
<evidence type="ECO:0000313" key="2">
    <source>
        <dbReference type="EMBL" id="MBO1307700.1"/>
    </source>
</evidence>
<dbReference type="EMBL" id="JAFREM010000025">
    <property type="protein sequence ID" value="MBO1307700.1"/>
    <property type="molecule type" value="Genomic_DNA"/>
</dbReference>
<dbReference type="RefSeq" id="WP_207674689.1">
    <property type="nucleotide sequence ID" value="NZ_JAFREM010000025.1"/>
</dbReference>
<sequence length="196" mass="22509">MSNKQHILRLGKEQNGVITSKMVTDLGYSRKALSQLEDEKLIFRVERGIYVMASNYVDHYLIIQQRLPQGIFSHETALYLLGYTESAPEIIHMTFPRGFNTSRAKKVQVQPIIASNELTTGITSIERSNHAAIKVYEIERTLIDLLKSKYKADKELLMSALKQYIRSDACNIAKLNDYARLFKLEAKIQPYLEILL</sequence>
<comment type="caution">
    <text evidence="2">The sequence shown here is derived from an EMBL/GenBank/DDBJ whole genome shotgun (WGS) entry which is preliminary data.</text>
</comment>
<protein>
    <submittedName>
        <fullName evidence="2">Type IV toxin-antitoxin system AbiEi family antitoxin domain-containing protein</fullName>
    </submittedName>
</protein>
<dbReference type="Pfam" id="PF13338">
    <property type="entry name" value="AbiEi_4"/>
    <property type="match status" value="1"/>
</dbReference>
<dbReference type="InterPro" id="IPR025159">
    <property type="entry name" value="AbiEi_N"/>
</dbReference>
<name>A0ABS3LDI2_9ENTE</name>
<proteinExistence type="predicted"/>
<gene>
    <name evidence="2" type="ORF">JZO70_16100</name>
</gene>
<accession>A0ABS3LDI2</accession>